<name>A0ABP5HUZ4_9ACTN</name>
<reference evidence="3" key="1">
    <citation type="journal article" date="2019" name="Int. J. Syst. Evol. Microbiol.">
        <title>The Global Catalogue of Microorganisms (GCM) 10K type strain sequencing project: providing services to taxonomists for standard genome sequencing and annotation.</title>
        <authorList>
            <consortium name="The Broad Institute Genomics Platform"/>
            <consortium name="The Broad Institute Genome Sequencing Center for Infectious Disease"/>
            <person name="Wu L."/>
            <person name="Ma J."/>
        </authorList>
    </citation>
    <scope>NUCLEOTIDE SEQUENCE [LARGE SCALE GENOMIC DNA]</scope>
    <source>
        <strain evidence="3">JCM 14559</strain>
    </source>
</reference>
<dbReference type="EMBL" id="BAAANS010000002">
    <property type="protein sequence ID" value="GAA2084368.1"/>
    <property type="molecule type" value="Genomic_DNA"/>
</dbReference>
<gene>
    <name evidence="2" type="ORF">GCM10009759_03310</name>
</gene>
<evidence type="ECO:0000313" key="3">
    <source>
        <dbReference type="Proteomes" id="UP001500897"/>
    </source>
</evidence>
<accession>A0ABP5HUZ4</accession>
<evidence type="ECO:0000313" key="2">
    <source>
        <dbReference type="EMBL" id="GAA2084368.1"/>
    </source>
</evidence>
<dbReference type="RefSeq" id="WP_344549845.1">
    <property type="nucleotide sequence ID" value="NZ_BAAANS010000002.1"/>
</dbReference>
<protein>
    <submittedName>
        <fullName evidence="2">Uncharacterized protein</fullName>
    </submittedName>
</protein>
<proteinExistence type="predicted"/>
<sequence>MSDQTPSEQPGPDAADRPEAAGPPAPRNLYGLFFASPPLPPNLSPAGPRARDTARLLGHLDLDETTQTWTYAKPEGDQP</sequence>
<feature type="region of interest" description="Disordered" evidence="1">
    <location>
        <begin position="1"/>
        <end position="50"/>
    </location>
</feature>
<organism evidence="2 3">
    <name type="scientific">Kitasatospora saccharophila</name>
    <dbReference type="NCBI Taxonomy" id="407973"/>
    <lineage>
        <taxon>Bacteria</taxon>
        <taxon>Bacillati</taxon>
        <taxon>Actinomycetota</taxon>
        <taxon>Actinomycetes</taxon>
        <taxon>Kitasatosporales</taxon>
        <taxon>Streptomycetaceae</taxon>
        <taxon>Kitasatospora</taxon>
    </lineage>
</organism>
<keyword evidence="3" id="KW-1185">Reference proteome</keyword>
<evidence type="ECO:0000256" key="1">
    <source>
        <dbReference type="SAM" id="MobiDB-lite"/>
    </source>
</evidence>
<dbReference type="Proteomes" id="UP001500897">
    <property type="component" value="Unassembled WGS sequence"/>
</dbReference>
<comment type="caution">
    <text evidence="2">The sequence shown here is derived from an EMBL/GenBank/DDBJ whole genome shotgun (WGS) entry which is preliminary data.</text>
</comment>